<feature type="transmembrane region" description="Helical" evidence="1">
    <location>
        <begin position="648"/>
        <end position="667"/>
    </location>
</feature>
<feature type="transmembrane region" description="Helical" evidence="1">
    <location>
        <begin position="701"/>
        <end position="719"/>
    </location>
</feature>
<feature type="transmembrane region" description="Helical" evidence="1">
    <location>
        <begin position="679"/>
        <end position="695"/>
    </location>
</feature>
<proteinExistence type="predicted"/>
<protein>
    <submittedName>
        <fullName evidence="2">Uncharacterized protein</fullName>
    </submittedName>
</protein>
<feature type="transmembrane region" description="Helical" evidence="1">
    <location>
        <begin position="447"/>
        <end position="465"/>
    </location>
</feature>
<evidence type="ECO:0000313" key="3">
    <source>
        <dbReference type="Proteomes" id="UP000002754"/>
    </source>
</evidence>
<keyword evidence="1" id="KW-1133">Transmembrane helix</keyword>
<feature type="transmembrane region" description="Helical" evidence="1">
    <location>
        <begin position="514"/>
        <end position="532"/>
    </location>
</feature>
<evidence type="ECO:0000256" key="1">
    <source>
        <dbReference type="SAM" id="Phobius"/>
    </source>
</evidence>
<comment type="caution">
    <text evidence="2">The sequence shown here is derived from an EMBL/GenBank/DDBJ whole genome shotgun (WGS) entry which is preliminary data.</text>
</comment>
<dbReference type="RefSeq" id="WP_040323777.1">
    <property type="nucleotide sequence ID" value="NZ_ALPT02000021.1"/>
</dbReference>
<keyword evidence="1" id="KW-0812">Transmembrane</keyword>
<organism evidence="2 3">
    <name type="scientific">Alkalihalobacillus alcalophilus ATCC 27647 = CGMCC 1.3604</name>
    <dbReference type="NCBI Taxonomy" id="1218173"/>
    <lineage>
        <taxon>Bacteria</taxon>
        <taxon>Bacillati</taxon>
        <taxon>Bacillota</taxon>
        <taxon>Bacilli</taxon>
        <taxon>Bacillales</taxon>
        <taxon>Bacillaceae</taxon>
        <taxon>Alkalihalobacillus</taxon>
    </lineage>
</organism>
<feature type="transmembrane region" description="Helical" evidence="1">
    <location>
        <begin position="539"/>
        <end position="558"/>
    </location>
</feature>
<reference evidence="2 3" key="1">
    <citation type="journal article" date="2014" name="Genome Announc.">
        <title>Draft Genome Sequence of Bacillus alcalophilus AV1934, a Classic Alkaliphile Isolated from Human Feces in 1934.</title>
        <authorList>
            <person name="Attie O."/>
            <person name="Jayaprakash A."/>
            <person name="Shah H."/>
            <person name="Paulsen I.T."/>
            <person name="Morino M."/>
            <person name="Takahashi Y."/>
            <person name="Narumi I."/>
            <person name="Sachidanandam R."/>
            <person name="Satoh K."/>
            <person name="Ito M."/>
            <person name="Krulwich T.A."/>
        </authorList>
    </citation>
    <scope>NUCLEOTIDE SEQUENCE [LARGE SCALE GENOMIC DNA]</scope>
    <source>
        <strain evidence="2 3">AV1934</strain>
    </source>
</reference>
<dbReference type="EMBL" id="ALPT02000021">
    <property type="protein sequence ID" value="KGA97779.1"/>
    <property type="molecule type" value="Genomic_DNA"/>
</dbReference>
<dbReference type="AlphaFoldDB" id="A0A094WJ36"/>
<dbReference type="Proteomes" id="UP000002754">
    <property type="component" value="Unassembled WGS sequence"/>
</dbReference>
<name>A0A094WJ36_ALKAL</name>
<feature type="transmembrane region" description="Helical" evidence="1">
    <location>
        <begin position="388"/>
        <end position="410"/>
    </location>
</feature>
<accession>A0A094WJ36</accession>
<dbReference type="eggNOG" id="COG3119">
    <property type="taxonomic scope" value="Bacteria"/>
</dbReference>
<feature type="transmembrane region" description="Helical" evidence="1">
    <location>
        <begin position="588"/>
        <end position="607"/>
    </location>
</feature>
<feature type="transmembrane region" description="Helical" evidence="1">
    <location>
        <begin position="564"/>
        <end position="581"/>
    </location>
</feature>
<keyword evidence="3" id="KW-1185">Reference proteome</keyword>
<sequence>MKGRTYVFEKSNPAYSFFFFIVISVGEAATTDLSASEHHTIVIVPHFSFEDAKALIEKEEEPFLWTKANIGAMNVRPDGAYQYLNNMVTLAAGAKAKGVEMWNAYEVDETIEGVPLKEVMLQVIGEEGLETSGALLHPLFYKLQTINANTSYRAKIGHLGQMLKEGEVDRFVLGHSDTIDNKIRYGSLLTIDNEGKTDGVLASAVKANRYAPFAMEMDTEFILNELNQRRNEVNRSFFVIEWGDLFRLDQLKAEMKPSHYQAVKERQLARLQDFLQEVIGGSQSSVWLLAPMMDTDSFQRKEQLAPVFYWGEEVDGGGFLTSPTTRQTYLVGSIDFVPTVLSQLKLSQEDLMLPGKPMVIEHSERLSHEGLFSEVSHIVQIFKTRSRVLSIFILSLVALLFAAGFVFIFLRKNQLALMWVKVTLLAAWCSLLFFLLLVPFSRYLNEVGFLALLIGCSMLLGFLIYRFCKVPISVAAGLVFVALTVDVLTGGALIQRSYLGFDPIIGARYYGIGNEYGGVYIIAVMAMLVHFLSRKKTDLILVSTVLLFLLFVLASQAYGTNAGGTLSAAIAYAVLVMKMYSGSIQTKTLWMAGFFALIGGVVLLYMMQLLGVQSHIGLAFERLLSGDFVYIQDMIIRKLTMNYKILRHSNWTLLFATSYLVVAVLIWRTRKQFLDVRKRLFLQAGVIASIALLLLNDSGVVAAATSMFCVVASYCYWLLENFQVTMNSELDYRKEKESTTESSS</sequence>
<keyword evidence="1" id="KW-0472">Membrane</keyword>
<feature type="transmembrane region" description="Helical" evidence="1">
    <location>
        <begin position="472"/>
        <end position="494"/>
    </location>
</feature>
<feature type="transmembrane region" description="Helical" evidence="1">
    <location>
        <begin position="422"/>
        <end position="441"/>
    </location>
</feature>
<gene>
    <name evidence="2" type="ORF">BALCAV_0208065</name>
</gene>
<dbReference type="STRING" id="1218173.BALCAV_0208065"/>
<evidence type="ECO:0000313" key="2">
    <source>
        <dbReference type="EMBL" id="KGA97779.1"/>
    </source>
</evidence>